<gene>
    <name evidence="3" type="ORF">CTEN0397_LOCUS12536</name>
</gene>
<protein>
    <recommendedName>
        <fullName evidence="4">Cyclin N-terminal domain-containing protein</fullName>
    </recommendedName>
</protein>
<feature type="region of interest" description="Disordered" evidence="1">
    <location>
        <begin position="311"/>
        <end position="339"/>
    </location>
</feature>
<dbReference type="AlphaFoldDB" id="A0A7S1D8H2"/>
<keyword evidence="2" id="KW-0732">Signal</keyword>
<accession>A0A7S1D8H2</accession>
<evidence type="ECO:0000256" key="1">
    <source>
        <dbReference type="SAM" id="MobiDB-lite"/>
    </source>
</evidence>
<dbReference type="EMBL" id="HBFW01019514">
    <property type="protein sequence ID" value="CAD8941470.1"/>
    <property type="molecule type" value="Transcribed_RNA"/>
</dbReference>
<organism evidence="3">
    <name type="scientific">Cyclophora tenuis</name>
    <name type="common">Marine diatom</name>
    <dbReference type="NCBI Taxonomy" id="216820"/>
    <lineage>
        <taxon>Eukaryota</taxon>
        <taxon>Sar</taxon>
        <taxon>Stramenopiles</taxon>
        <taxon>Ochrophyta</taxon>
        <taxon>Bacillariophyta</taxon>
        <taxon>Fragilariophyceae</taxon>
        <taxon>Fragilariophycidae</taxon>
        <taxon>Cyclophorales</taxon>
        <taxon>Cyclophoraceae</taxon>
        <taxon>Cyclophora</taxon>
    </lineage>
</organism>
<reference evidence="3" key="1">
    <citation type="submission" date="2021-01" db="EMBL/GenBank/DDBJ databases">
        <authorList>
            <person name="Corre E."/>
            <person name="Pelletier E."/>
            <person name="Niang G."/>
            <person name="Scheremetjew M."/>
            <person name="Finn R."/>
            <person name="Kale V."/>
            <person name="Holt S."/>
            <person name="Cochrane G."/>
            <person name="Meng A."/>
            <person name="Brown T."/>
            <person name="Cohen L."/>
        </authorList>
    </citation>
    <scope>NUCLEOTIDE SEQUENCE</scope>
    <source>
        <strain evidence="3">ECT3854</strain>
    </source>
</reference>
<feature type="chain" id="PRO_5030538037" description="Cyclin N-terminal domain-containing protein" evidence="2">
    <location>
        <begin position="20"/>
        <end position="339"/>
    </location>
</feature>
<feature type="compositionally biased region" description="Polar residues" evidence="1">
    <location>
        <begin position="327"/>
        <end position="339"/>
    </location>
</feature>
<proteinExistence type="predicted"/>
<sequence>MKYYLLLHLFAYYVKLSRSSTWSANDEPYQTFDATRGESPTNTMAARYSSTTLVHPPEFPPMDLEHVALALRWTCEMNRRLQDTASLESSIHDQQHPESSIAGLRDPVGMQRGGTMVHVHPSQQWQPPIGVTRNSKGEEQLTLFHAKSPRRSKRVRRGVSRWGPELHLYLKHVTSVLQVEENPLVMALAILYMDRASSVETPRSNGAAPCPFVSPRTVHRLMLVSLIIAAKAVKPNVDITSLQESLGIPKEQLEEMETWMRQALGDAGLYVVPSQLEEFFQTWQRTWDKPKLAKAGQRNLIRPMQFGHNVSQKEVIQSRTPPPPPQESSLMSDTALSCW</sequence>
<evidence type="ECO:0000256" key="2">
    <source>
        <dbReference type="SAM" id="SignalP"/>
    </source>
</evidence>
<evidence type="ECO:0008006" key="4">
    <source>
        <dbReference type="Google" id="ProtNLM"/>
    </source>
</evidence>
<evidence type="ECO:0000313" key="3">
    <source>
        <dbReference type="EMBL" id="CAD8941470.1"/>
    </source>
</evidence>
<name>A0A7S1D8H2_CYCTE</name>
<feature type="signal peptide" evidence="2">
    <location>
        <begin position="1"/>
        <end position="19"/>
    </location>
</feature>
<dbReference type="Gene3D" id="1.10.472.10">
    <property type="entry name" value="Cyclin-like"/>
    <property type="match status" value="1"/>
</dbReference>